<evidence type="ECO:0000313" key="10">
    <source>
        <dbReference type="Proteomes" id="UP001495910"/>
    </source>
</evidence>
<proteinExistence type="predicted"/>
<dbReference type="Gene3D" id="1.10.10.10">
    <property type="entry name" value="Winged helix-like DNA-binding domain superfamily/Winged helix DNA-binding domain"/>
    <property type="match status" value="1"/>
</dbReference>
<dbReference type="SMART" id="SM00862">
    <property type="entry name" value="Trans_reg_C"/>
    <property type="match status" value="1"/>
</dbReference>
<evidence type="ECO:0000256" key="4">
    <source>
        <dbReference type="PROSITE-ProRule" id="PRU00169"/>
    </source>
</evidence>
<gene>
    <name evidence="9" type="ORF">V8G57_08255</name>
</gene>
<feature type="modified residue" description="4-aspartylphosphate" evidence="4">
    <location>
        <position position="51"/>
    </location>
</feature>
<evidence type="ECO:0000256" key="3">
    <source>
        <dbReference type="ARBA" id="ARBA00023125"/>
    </source>
</evidence>
<evidence type="ECO:0000259" key="7">
    <source>
        <dbReference type="PROSITE" id="PS51460"/>
    </source>
</evidence>
<dbReference type="Pfam" id="PF00486">
    <property type="entry name" value="Trans_reg_C"/>
    <property type="match status" value="1"/>
</dbReference>
<name>A0ABU9PTQ3_9BURK</name>
<evidence type="ECO:0000256" key="1">
    <source>
        <dbReference type="ARBA" id="ARBA00022553"/>
    </source>
</evidence>
<dbReference type="InterPro" id="IPR016032">
    <property type="entry name" value="Sig_transdc_resp-reg_C-effctor"/>
</dbReference>
<dbReference type="PROSITE" id="PS51755">
    <property type="entry name" value="OMPR_PHOB"/>
    <property type="match status" value="1"/>
</dbReference>
<keyword evidence="1 4" id="KW-0597">Phosphoprotein</keyword>
<organism evidence="9 10">
    <name type="scientific">Collimonas rhizosphaerae</name>
    <dbReference type="NCBI Taxonomy" id="3126357"/>
    <lineage>
        <taxon>Bacteria</taxon>
        <taxon>Pseudomonadati</taxon>
        <taxon>Pseudomonadota</taxon>
        <taxon>Betaproteobacteria</taxon>
        <taxon>Burkholderiales</taxon>
        <taxon>Oxalobacteraceae</taxon>
        <taxon>Collimonas</taxon>
    </lineage>
</organism>
<dbReference type="InterPro" id="IPR011006">
    <property type="entry name" value="CheY-like_superfamily"/>
</dbReference>
<dbReference type="PANTHER" id="PTHR48111">
    <property type="entry name" value="REGULATOR OF RPOS"/>
    <property type="match status" value="1"/>
</dbReference>
<dbReference type="InterPro" id="IPR001789">
    <property type="entry name" value="Sig_transdc_resp-reg_receiver"/>
</dbReference>
<dbReference type="SMART" id="SM00448">
    <property type="entry name" value="REC"/>
    <property type="match status" value="1"/>
</dbReference>
<accession>A0ABU9PTQ3</accession>
<dbReference type="InterPro" id="IPR001867">
    <property type="entry name" value="OmpR/PhoB-type_DNA-bd"/>
</dbReference>
<dbReference type="InterPro" id="IPR039420">
    <property type="entry name" value="WalR-like"/>
</dbReference>
<dbReference type="SUPFAM" id="SSF46894">
    <property type="entry name" value="C-terminal effector domain of the bipartite response regulators"/>
    <property type="match status" value="1"/>
</dbReference>
<dbReference type="PROSITE" id="PS51460">
    <property type="entry name" value="GAR"/>
    <property type="match status" value="1"/>
</dbReference>
<dbReference type="SUPFAM" id="SSF52172">
    <property type="entry name" value="CheY-like"/>
    <property type="match status" value="1"/>
</dbReference>
<protein>
    <submittedName>
        <fullName evidence="9">Response regulator transcription factor</fullName>
    </submittedName>
</protein>
<dbReference type="Gene3D" id="6.10.250.690">
    <property type="match status" value="1"/>
</dbReference>
<dbReference type="InterPro" id="IPR036388">
    <property type="entry name" value="WH-like_DNA-bd_sf"/>
</dbReference>
<evidence type="ECO:0000256" key="2">
    <source>
        <dbReference type="ARBA" id="ARBA00023012"/>
    </source>
</evidence>
<evidence type="ECO:0000259" key="6">
    <source>
        <dbReference type="PROSITE" id="PS50110"/>
    </source>
</evidence>
<dbReference type="PROSITE" id="PS50110">
    <property type="entry name" value="RESPONSE_REGULATORY"/>
    <property type="match status" value="1"/>
</dbReference>
<dbReference type="Pfam" id="PF00072">
    <property type="entry name" value="Response_reg"/>
    <property type="match status" value="1"/>
</dbReference>
<evidence type="ECO:0000259" key="8">
    <source>
        <dbReference type="PROSITE" id="PS51755"/>
    </source>
</evidence>
<dbReference type="RefSeq" id="WP_342828960.1">
    <property type="nucleotide sequence ID" value="NZ_JBANDC010000005.1"/>
</dbReference>
<dbReference type="Proteomes" id="UP001495910">
    <property type="component" value="Unassembled WGS sequence"/>
</dbReference>
<sequence length="229" mass="25938">MKIAVLDDDPSQAGLICEILTACGHVCHAFRNGKEILVQLDKERYDMLILDWQVPDLSGLEVLRWVRNKLSVTLPVLFVTSRSGEDDIVEALDAGADDYMVNPIRPGELTARVQAMLRRAYPAQGISRNMVFGDYAFEMRSGLLTLAGKPIDATQKEFELALFFFNNIDCLLSRAQILEVVWSRDINTPSRTIDTHVSRIRSKLQLRPENGYRLHSVYGGGYRLERVPR</sequence>
<dbReference type="Gene3D" id="3.40.50.2300">
    <property type="match status" value="1"/>
</dbReference>
<keyword evidence="3 5" id="KW-0238">DNA-binding</keyword>
<keyword evidence="2" id="KW-0902">Two-component regulatory system</keyword>
<keyword evidence="10" id="KW-1185">Reference proteome</keyword>
<evidence type="ECO:0000256" key="5">
    <source>
        <dbReference type="PROSITE-ProRule" id="PRU01091"/>
    </source>
</evidence>
<dbReference type="CDD" id="cd00383">
    <property type="entry name" value="trans_reg_C"/>
    <property type="match status" value="1"/>
</dbReference>
<evidence type="ECO:0000313" key="9">
    <source>
        <dbReference type="EMBL" id="MEM4987380.1"/>
    </source>
</evidence>
<feature type="domain" description="GAR" evidence="7">
    <location>
        <begin position="188"/>
        <end position="229"/>
    </location>
</feature>
<feature type="domain" description="OmpR/PhoB-type" evidence="8">
    <location>
        <begin position="127"/>
        <end position="226"/>
    </location>
</feature>
<feature type="domain" description="Response regulatory" evidence="6">
    <location>
        <begin position="2"/>
        <end position="117"/>
    </location>
</feature>
<reference evidence="9 10" key="1">
    <citation type="submission" date="2024-02" db="EMBL/GenBank/DDBJ databases">
        <title>Draft genome sequence of Collimonas sp. strain H4R21, an effective mineral-weathering bacterial strain isolated from the beech rhizosphere.</title>
        <authorList>
            <person name="Morin E."/>
            <person name="Uroz S."/>
            <person name="Leveau J.H.J."/>
            <person name="Kumar R."/>
            <person name="Rey M.W."/>
            <person name="Pham J."/>
        </authorList>
    </citation>
    <scope>NUCLEOTIDE SEQUENCE [LARGE SCALE GENOMIC DNA]</scope>
    <source>
        <strain evidence="9 10">H4R21</strain>
    </source>
</reference>
<dbReference type="PANTHER" id="PTHR48111:SF40">
    <property type="entry name" value="PHOSPHATE REGULON TRANSCRIPTIONAL REGULATORY PROTEIN PHOB"/>
    <property type="match status" value="1"/>
</dbReference>
<comment type="caution">
    <text evidence="9">The sequence shown here is derived from an EMBL/GenBank/DDBJ whole genome shotgun (WGS) entry which is preliminary data.</text>
</comment>
<dbReference type="EMBL" id="JBANDC010000005">
    <property type="protein sequence ID" value="MEM4987380.1"/>
    <property type="molecule type" value="Genomic_DNA"/>
</dbReference>
<feature type="DNA-binding region" description="OmpR/PhoB-type" evidence="5">
    <location>
        <begin position="127"/>
        <end position="226"/>
    </location>
</feature>
<dbReference type="InterPro" id="IPR003108">
    <property type="entry name" value="GAR_dom"/>
</dbReference>
<dbReference type="CDD" id="cd17574">
    <property type="entry name" value="REC_OmpR"/>
    <property type="match status" value="1"/>
</dbReference>